<dbReference type="SUPFAM" id="SSF53067">
    <property type="entry name" value="Actin-like ATPase domain"/>
    <property type="match status" value="2"/>
</dbReference>
<protein>
    <submittedName>
        <fullName evidence="3">Uncharacterized protein</fullName>
    </submittedName>
</protein>
<dbReference type="GeneID" id="25738407"/>
<dbReference type="Proteomes" id="UP000054498">
    <property type="component" value="Unassembled WGS sequence"/>
</dbReference>
<evidence type="ECO:0000256" key="1">
    <source>
        <dbReference type="ARBA" id="ARBA00022741"/>
    </source>
</evidence>
<evidence type="ECO:0000313" key="4">
    <source>
        <dbReference type="Proteomes" id="UP000054498"/>
    </source>
</evidence>
<dbReference type="EMBL" id="KK101052">
    <property type="protein sequence ID" value="KIZ02429.1"/>
    <property type="molecule type" value="Genomic_DNA"/>
</dbReference>
<evidence type="ECO:0000313" key="3">
    <source>
        <dbReference type="EMBL" id="KIZ02429.1"/>
    </source>
</evidence>
<keyword evidence="2" id="KW-0067">ATP-binding</keyword>
<dbReference type="KEGG" id="mng:MNEG_5530"/>
<keyword evidence="1" id="KW-0547">Nucleotide-binding</keyword>
<dbReference type="Gene3D" id="3.30.420.40">
    <property type="match status" value="1"/>
</dbReference>
<accession>A0A0D2L604</accession>
<dbReference type="Pfam" id="PF00012">
    <property type="entry name" value="HSP70"/>
    <property type="match status" value="1"/>
</dbReference>
<dbReference type="PANTHER" id="PTHR14187">
    <property type="entry name" value="ALPHA KINASE/ELONGATION FACTOR 2 KINASE"/>
    <property type="match status" value="1"/>
</dbReference>
<dbReference type="GO" id="GO:0005524">
    <property type="term" value="F:ATP binding"/>
    <property type="evidence" value="ECO:0007669"/>
    <property type="project" value="UniProtKB-KW"/>
</dbReference>
<dbReference type="GO" id="GO:0140662">
    <property type="term" value="F:ATP-dependent protein folding chaperone"/>
    <property type="evidence" value="ECO:0007669"/>
    <property type="project" value="InterPro"/>
</dbReference>
<sequence length="441" mass="47076">MASPACSILQPPGLVVSLDFGTSFSGVAAKALGSDPDVLNNFPYQAGDLTFGWITTPALPASVGARVAGSGSAGAWAAFNDDLDGWDAISCTSSSPAASAAGTIPKVAPAVTSNGEPATPTYELVDIGYAADSKHTKMSPHERAAHVLLSRFKLHLAHPSPASLAPLPPGLGLERVITDYLGGLHRQALAWLARSRYAKMWDEAAASYVLTVPASLSDQAKDTMRRCAHQAGVIPDAGSRRLQLVHEPEAAAVALVKEYWPALSLAKGDTILVLDLGGGTADITLHELVPGKDSGDADHLRVHLLDDRFWSWLGAEVGDAGLLTAWREERPADYLRLMKAWEETKRTFKGDNHQGNSKVQLAQSLWRRLPLATKQALCGGEEDEDDDEAQHVVLSTPIMEGRIFKPVVDQILDAAQPMTHWDGGVVDYGGLRVHHLVSMSS</sequence>
<evidence type="ECO:0000256" key="2">
    <source>
        <dbReference type="ARBA" id="ARBA00022840"/>
    </source>
</evidence>
<dbReference type="InterPro" id="IPR013126">
    <property type="entry name" value="Hsp_70_fam"/>
</dbReference>
<dbReference type="OrthoDB" id="546249at2759"/>
<dbReference type="AlphaFoldDB" id="A0A0D2L604"/>
<dbReference type="RefSeq" id="XP_013901448.1">
    <property type="nucleotide sequence ID" value="XM_014045994.1"/>
</dbReference>
<dbReference type="PANTHER" id="PTHR14187:SF5">
    <property type="entry name" value="HEAT SHOCK 70 KDA PROTEIN 12A"/>
    <property type="match status" value="1"/>
</dbReference>
<reference evidence="3 4" key="1">
    <citation type="journal article" date="2013" name="BMC Genomics">
        <title>Reconstruction of the lipid metabolism for the microalga Monoraphidium neglectum from its genome sequence reveals characteristics suitable for biofuel production.</title>
        <authorList>
            <person name="Bogen C."/>
            <person name="Al-Dilaimi A."/>
            <person name="Albersmeier A."/>
            <person name="Wichmann J."/>
            <person name="Grundmann M."/>
            <person name="Rupp O."/>
            <person name="Lauersen K.J."/>
            <person name="Blifernez-Klassen O."/>
            <person name="Kalinowski J."/>
            <person name="Goesmann A."/>
            <person name="Mussgnug J.H."/>
            <person name="Kruse O."/>
        </authorList>
    </citation>
    <scope>NUCLEOTIDE SEQUENCE [LARGE SCALE GENOMIC DNA]</scope>
    <source>
        <strain evidence="3 4">SAG 48.87</strain>
    </source>
</reference>
<dbReference type="STRING" id="145388.A0A0D2L604"/>
<dbReference type="InterPro" id="IPR043129">
    <property type="entry name" value="ATPase_NBD"/>
</dbReference>
<name>A0A0D2L604_9CHLO</name>
<organism evidence="3 4">
    <name type="scientific">Monoraphidium neglectum</name>
    <dbReference type="NCBI Taxonomy" id="145388"/>
    <lineage>
        <taxon>Eukaryota</taxon>
        <taxon>Viridiplantae</taxon>
        <taxon>Chlorophyta</taxon>
        <taxon>core chlorophytes</taxon>
        <taxon>Chlorophyceae</taxon>
        <taxon>CS clade</taxon>
        <taxon>Sphaeropleales</taxon>
        <taxon>Selenastraceae</taxon>
        <taxon>Monoraphidium</taxon>
    </lineage>
</organism>
<keyword evidence="4" id="KW-1185">Reference proteome</keyword>
<proteinExistence type="predicted"/>
<gene>
    <name evidence="3" type="ORF">MNEG_5530</name>
</gene>